<organism evidence="1 2">
    <name type="scientific">Leucobacter massiliensis</name>
    <dbReference type="NCBI Taxonomy" id="1686285"/>
    <lineage>
        <taxon>Bacteria</taxon>
        <taxon>Bacillati</taxon>
        <taxon>Actinomycetota</taxon>
        <taxon>Actinomycetes</taxon>
        <taxon>Micrococcales</taxon>
        <taxon>Microbacteriaceae</taxon>
        <taxon>Leucobacter</taxon>
    </lineage>
</organism>
<proteinExistence type="predicted"/>
<sequence>MNDREKLRSDAETMSLYWRDRGETRTADLIDALAAQPTVDEAKLAEVIRGSMTYKREFEGGQTSLGWNSYPEVARLVNERREEWLRCGGR</sequence>
<accession>A0A2S9QQP2</accession>
<evidence type="ECO:0000313" key="1">
    <source>
        <dbReference type="EMBL" id="PRI11898.1"/>
    </source>
</evidence>
<reference evidence="1 2" key="1">
    <citation type="journal article" date="2017" name="New Microbes New Infect">
        <title>Genome sequence of 'Leucobacter massiliensis' sp. nov. isolated from human pharynx after travel to the 2014 Hajj.</title>
        <authorList>
            <person name="Leangapichart T."/>
            <person name="Gautret P."/>
            <person name="Nguyen T.T."/>
            <person name="Armstrong N."/>
            <person name="Rolain J.M."/>
        </authorList>
    </citation>
    <scope>NUCLEOTIDE SEQUENCE [LARGE SCALE GENOMIC DNA]</scope>
    <source>
        <strain evidence="1 2">122RC15</strain>
    </source>
</reference>
<dbReference type="RefSeq" id="WP_105804212.1">
    <property type="nucleotide sequence ID" value="NZ_MWZD01000013.1"/>
</dbReference>
<comment type="caution">
    <text evidence="1">The sequence shown here is derived from an EMBL/GenBank/DDBJ whole genome shotgun (WGS) entry which is preliminary data.</text>
</comment>
<evidence type="ECO:0000313" key="2">
    <source>
        <dbReference type="Proteomes" id="UP000238650"/>
    </source>
</evidence>
<dbReference type="EMBL" id="MWZD01000013">
    <property type="protein sequence ID" value="PRI11898.1"/>
    <property type="molecule type" value="Genomic_DNA"/>
</dbReference>
<gene>
    <name evidence="1" type="ORF">B4915_02135</name>
</gene>
<dbReference type="Proteomes" id="UP000238650">
    <property type="component" value="Unassembled WGS sequence"/>
</dbReference>
<protein>
    <submittedName>
        <fullName evidence="1">Uncharacterized protein</fullName>
    </submittedName>
</protein>
<dbReference type="AlphaFoldDB" id="A0A2S9QQP2"/>
<name>A0A2S9QQP2_9MICO</name>
<keyword evidence="2" id="KW-1185">Reference proteome</keyword>